<keyword evidence="4" id="KW-0560">Oxidoreductase</keyword>
<dbReference type="GeneID" id="36542946"/>
<dbReference type="Gene3D" id="3.40.30.20">
    <property type="match status" value="1"/>
</dbReference>
<evidence type="ECO:0000256" key="1">
    <source>
        <dbReference type="ARBA" id="ARBA00007801"/>
    </source>
</evidence>
<evidence type="ECO:0008006" key="9">
    <source>
        <dbReference type="Google" id="ProtNLM"/>
    </source>
</evidence>
<dbReference type="OrthoDB" id="1716816at2759"/>
<dbReference type="VEuPathDB" id="FungiDB:P168DRAFT_274426"/>
<dbReference type="InterPro" id="IPR002938">
    <property type="entry name" value="FAD-bd"/>
</dbReference>
<dbReference type="Proteomes" id="UP000234254">
    <property type="component" value="Unassembled WGS sequence"/>
</dbReference>
<keyword evidence="8" id="KW-1185">Reference proteome</keyword>
<dbReference type="PANTHER" id="PTHR43004">
    <property type="entry name" value="TRK SYSTEM POTASSIUM UPTAKE PROTEIN"/>
    <property type="match status" value="1"/>
</dbReference>
<keyword evidence="2" id="KW-0285">Flavoprotein</keyword>
<dbReference type="Pfam" id="PF07976">
    <property type="entry name" value="Phe_hydrox_dim"/>
    <property type="match status" value="1"/>
</dbReference>
<dbReference type="PANTHER" id="PTHR43004:SF20">
    <property type="entry name" value="2-MONOOXYGENASE, PUTATIVE (AFU_ORTHOLOGUE AFUA_1G13660)-RELATED"/>
    <property type="match status" value="1"/>
</dbReference>
<dbReference type="SUPFAM" id="SSF54373">
    <property type="entry name" value="FAD-linked reductases, C-terminal domain"/>
    <property type="match status" value="1"/>
</dbReference>
<evidence type="ECO:0000256" key="2">
    <source>
        <dbReference type="ARBA" id="ARBA00022630"/>
    </source>
</evidence>
<dbReference type="AlphaFoldDB" id="A0A2I1CVX2"/>
<dbReference type="RefSeq" id="XP_024690371.1">
    <property type="nucleotide sequence ID" value="XM_024835422.1"/>
</dbReference>
<dbReference type="EMBL" id="MSFM01000011">
    <property type="protein sequence ID" value="PKY01777.1"/>
    <property type="molecule type" value="Genomic_DNA"/>
</dbReference>
<feature type="domain" description="FAD-binding" evidence="5">
    <location>
        <begin position="17"/>
        <end position="379"/>
    </location>
</feature>
<feature type="domain" description="Phenol hydroxylase-like C-terminal dimerisation" evidence="6">
    <location>
        <begin position="417"/>
        <end position="609"/>
    </location>
</feature>
<evidence type="ECO:0000313" key="7">
    <source>
        <dbReference type="EMBL" id="PKY01777.1"/>
    </source>
</evidence>
<dbReference type="SUPFAM" id="SSF52833">
    <property type="entry name" value="Thioredoxin-like"/>
    <property type="match status" value="1"/>
</dbReference>
<dbReference type="InterPro" id="IPR038220">
    <property type="entry name" value="PHOX_C_sf"/>
</dbReference>
<evidence type="ECO:0000259" key="6">
    <source>
        <dbReference type="Pfam" id="PF07976"/>
    </source>
</evidence>
<comment type="similarity">
    <text evidence="1">Belongs to the PheA/TfdB FAD monooxygenase family.</text>
</comment>
<dbReference type="InterPro" id="IPR012941">
    <property type="entry name" value="Phe_hydrox_C_dim_dom"/>
</dbReference>
<keyword evidence="3" id="KW-0274">FAD</keyword>
<comment type="caution">
    <text evidence="7">The sequence shown here is derived from an EMBL/GenBank/DDBJ whole genome shotgun (WGS) entry which is preliminary data.</text>
</comment>
<evidence type="ECO:0000256" key="3">
    <source>
        <dbReference type="ARBA" id="ARBA00022827"/>
    </source>
</evidence>
<evidence type="ECO:0000313" key="8">
    <source>
        <dbReference type="Proteomes" id="UP000234254"/>
    </source>
</evidence>
<reference evidence="7" key="1">
    <citation type="submission" date="2016-12" db="EMBL/GenBank/DDBJ databases">
        <title>The genomes of Aspergillus section Nigri reveals drivers in fungal speciation.</title>
        <authorList>
            <consortium name="DOE Joint Genome Institute"/>
            <person name="Vesth T.C."/>
            <person name="Nybo J."/>
            <person name="Theobald S."/>
            <person name="Brandl J."/>
            <person name="Frisvad J.C."/>
            <person name="Nielsen K.F."/>
            <person name="Lyhne E.K."/>
            <person name="Kogle M.E."/>
            <person name="Kuo A."/>
            <person name="Riley R."/>
            <person name="Clum A."/>
            <person name="Nolan M."/>
            <person name="Lipzen A."/>
            <person name="Salamov A."/>
            <person name="Henrissat B."/>
            <person name="Wiebenga A."/>
            <person name="De vries R.P."/>
            <person name="Grigoriev I.V."/>
            <person name="Mortensen U.H."/>
            <person name="Andersen M.R."/>
            <person name="Baker S.E."/>
        </authorList>
    </citation>
    <scope>NUCLEOTIDE SEQUENCE</scope>
    <source>
        <strain evidence="7">IBT 28561</strain>
    </source>
</reference>
<dbReference type="InterPro" id="IPR050641">
    <property type="entry name" value="RIFMO-like"/>
</dbReference>
<dbReference type="Gene3D" id="3.30.9.10">
    <property type="entry name" value="D-Amino Acid Oxidase, subunit A, domain 2"/>
    <property type="match status" value="1"/>
</dbReference>
<dbReference type="GO" id="GO:0071949">
    <property type="term" value="F:FAD binding"/>
    <property type="evidence" value="ECO:0007669"/>
    <property type="project" value="InterPro"/>
</dbReference>
<name>A0A2I1CVX2_ASPC2</name>
<dbReference type="Gene3D" id="3.50.50.60">
    <property type="entry name" value="FAD/NAD(P)-binding domain"/>
    <property type="match status" value="1"/>
</dbReference>
<evidence type="ECO:0000256" key="4">
    <source>
        <dbReference type="ARBA" id="ARBA00023002"/>
    </source>
</evidence>
<dbReference type="GO" id="GO:0016709">
    <property type="term" value="F:oxidoreductase activity, acting on paired donors, with incorporation or reduction of molecular oxygen, NAD(P)H as one donor, and incorporation of one atom of oxygen"/>
    <property type="evidence" value="ECO:0007669"/>
    <property type="project" value="UniProtKB-ARBA"/>
</dbReference>
<dbReference type="SUPFAM" id="SSF51905">
    <property type="entry name" value="FAD/NAD(P)-binding domain"/>
    <property type="match status" value="1"/>
</dbReference>
<protein>
    <recommendedName>
        <fullName evidence="9">FAD binding domain protein</fullName>
    </recommendedName>
</protein>
<organism evidence="7 8">
    <name type="scientific">Aspergillus campestris (strain IBT 28561)</name>
    <dbReference type="NCBI Taxonomy" id="1392248"/>
    <lineage>
        <taxon>Eukaryota</taxon>
        <taxon>Fungi</taxon>
        <taxon>Dikarya</taxon>
        <taxon>Ascomycota</taxon>
        <taxon>Pezizomycotina</taxon>
        <taxon>Eurotiomycetes</taxon>
        <taxon>Eurotiomycetidae</taxon>
        <taxon>Eurotiales</taxon>
        <taxon>Aspergillaceae</taxon>
        <taxon>Aspergillus</taxon>
        <taxon>Aspergillus subgen. Circumdati</taxon>
    </lineage>
</organism>
<dbReference type="PRINTS" id="PR00420">
    <property type="entry name" value="RNGMNOXGNASE"/>
</dbReference>
<dbReference type="CDD" id="cd02979">
    <property type="entry name" value="PHOX_C"/>
    <property type="match status" value="1"/>
</dbReference>
<dbReference type="InterPro" id="IPR036249">
    <property type="entry name" value="Thioredoxin-like_sf"/>
</dbReference>
<gene>
    <name evidence="7" type="ORF">P168DRAFT_274426</name>
</gene>
<proteinExistence type="inferred from homology"/>
<accession>A0A2I1CVX2</accession>
<evidence type="ECO:0000259" key="5">
    <source>
        <dbReference type="Pfam" id="PF01494"/>
    </source>
</evidence>
<sequence length="611" mass="67878">MVSHDSSESTASDRANVDILIIGAGPAGLMAACCAAQYTRSIRIIDLKESRTKTGHGDGFQSRTLEILDSFGLAQDILKQSTPDVEGSYWAAKKDRGHIQRVGIEPAGNGHNSRFPKALLNQGATEQILLDYLDRKHQIRVDRLKLAQTLHIRDVADAAFPVSVDVLHVIDNDRERSNERETVNARYLVACDGAHSWARQQLNVSTEGDPSGSTWGVFDIVPITNFPDIRRSCAIHSEGVGSIMTIPRENRMVRFYTHLHDGVGETNVDDSDGVPHELVDRAARTMKPYNLTCKHCDWWSLYRVGRRLATKYRPHDRVFLVGDAAHSHSPLGGQGMNVSIQDSYNLVWKLGVVLSGRFDSIILDTYERERRPVAERLMRLDAKLVQAYEDGSTTSDKGVAETREDYSGFMSGIELIYPPGVLVSQGGSFGSASARSVKLGRRIDSVQVTTHCDGTRTQLARYFSTNGSWRLLVFPGDLRQQARMNLITRFAEAFAKCPSLAALNRASFGKAKSSIIEPVLIHTSPTTAFNLLDLPDMFHPFDEELGWDYWKVFSDDKEHSAGVGHAYETYGIDDEGPCCLILCRPDQHVAWIGDSEDVAGLDEHFSKLLCK</sequence>
<dbReference type="Pfam" id="PF01494">
    <property type="entry name" value="FAD_binding_3"/>
    <property type="match status" value="1"/>
</dbReference>
<dbReference type="InterPro" id="IPR036188">
    <property type="entry name" value="FAD/NAD-bd_sf"/>
</dbReference>